<evidence type="ECO:0000313" key="7">
    <source>
        <dbReference type="EMBL" id="MDP9830237.1"/>
    </source>
</evidence>
<gene>
    <name evidence="7" type="ORF">J2S57_005986</name>
</gene>
<keyword evidence="4 6" id="KW-1133">Transmembrane helix</keyword>
<dbReference type="PANTHER" id="PTHR32196">
    <property type="entry name" value="ABC TRANSPORTER PERMEASE PROTEIN YPHD-RELATED-RELATED"/>
    <property type="match status" value="1"/>
</dbReference>
<keyword evidence="8" id="KW-1185">Reference proteome</keyword>
<dbReference type="CDD" id="cd06579">
    <property type="entry name" value="TM_PBP1_transp_AraH_like"/>
    <property type="match status" value="1"/>
</dbReference>
<feature type="transmembrane region" description="Helical" evidence="6">
    <location>
        <begin position="278"/>
        <end position="297"/>
    </location>
</feature>
<evidence type="ECO:0000256" key="3">
    <source>
        <dbReference type="ARBA" id="ARBA00022692"/>
    </source>
</evidence>
<protein>
    <submittedName>
        <fullName evidence="7">Ribose transport system permease protein/putative xylitol transport system permease protein</fullName>
    </submittedName>
</protein>
<evidence type="ECO:0000256" key="4">
    <source>
        <dbReference type="ARBA" id="ARBA00022989"/>
    </source>
</evidence>
<keyword evidence="2" id="KW-1003">Cell membrane</keyword>
<evidence type="ECO:0000256" key="6">
    <source>
        <dbReference type="SAM" id="Phobius"/>
    </source>
</evidence>
<keyword evidence="3 6" id="KW-0812">Transmembrane</keyword>
<name>A0ABT9PCM8_9ACTN</name>
<dbReference type="InterPro" id="IPR001851">
    <property type="entry name" value="ABC_transp_permease"/>
</dbReference>
<evidence type="ECO:0000256" key="2">
    <source>
        <dbReference type="ARBA" id="ARBA00022475"/>
    </source>
</evidence>
<feature type="transmembrane region" description="Helical" evidence="6">
    <location>
        <begin position="172"/>
        <end position="193"/>
    </location>
</feature>
<accession>A0ABT9PCM8</accession>
<evidence type="ECO:0000313" key="8">
    <source>
        <dbReference type="Proteomes" id="UP001235712"/>
    </source>
</evidence>
<proteinExistence type="predicted"/>
<organism evidence="7 8">
    <name type="scientific">Kineosporia succinea</name>
    <dbReference type="NCBI Taxonomy" id="84632"/>
    <lineage>
        <taxon>Bacteria</taxon>
        <taxon>Bacillati</taxon>
        <taxon>Actinomycetota</taxon>
        <taxon>Actinomycetes</taxon>
        <taxon>Kineosporiales</taxon>
        <taxon>Kineosporiaceae</taxon>
        <taxon>Kineosporia</taxon>
    </lineage>
</organism>
<reference evidence="7 8" key="1">
    <citation type="submission" date="2023-07" db="EMBL/GenBank/DDBJ databases">
        <title>Sequencing the genomes of 1000 actinobacteria strains.</title>
        <authorList>
            <person name="Klenk H.-P."/>
        </authorList>
    </citation>
    <scope>NUCLEOTIDE SEQUENCE [LARGE SCALE GENOMIC DNA]</scope>
    <source>
        <strain evidence="7 8">DSM 44388</strain>
    </source>
</reference>
<comment type="subcellular location">
    <subcellularLocation>
        <location evidence="1">Cell membrane</location>
        <topology evidence="1">Multi-pass membrane protein</topology>
    </subcellularLocation>
</comment>
<dbReference type="Proteomes" id="UP001235712">
    <property type="component" value="Unassembled WGS sequence"/>
</dbReference>
<evidence type="ECO:0000256" key="1">
    <source>
        <dbReference type="ARBA" id="ARBA00004651"/>
    </source>
</evidence>
<feature type="transmembrane region" description="Helical" evidence="6">
    <location>
        <begin position="303"/>
        <end position="322"/>
    </location>
</feature>
<evidence type="ECO:0000256" key="5">
    <source>
        <dbReference type="ARBA" id="ARBA00023136"/>
    </source>
</evidence>
<feature type="transmembrane region" description="Helical" evidence="6">
    <location>
        <begin position="108"/>
        <end position="127"/>
    </location>
</feature>
<sequence length="330" mass="33416">MASTHASAGGTGRWNELLTAMRARGSSVLLLGIFALLVLILLVSTPAFGNVGNISNVLQQNSIIGIVACGMLLMIILGGFDLSVGAVGAMSSVVAAVLIVHVNTTVGIVVALLAGLGVGLLNGFFIAGLGMSPFVVTLGTQTVVNGALYVATKAKPVYGVPPEFTKLGLGKIGPVPIALLFFVGTVLLVWILLRFSRFGHHIYAVGGNPAAARLAGINVPFVIVVTYGIGALLAALAGIILLGQTGIGQPNSATTWPLSAIAAVVVGGVPLSGGSGKVGWAVLGTLLLGVIANALNLTGVSAYWQPVVSGLVILGAVGIDSYQRKRRAQR</sequence>
<feature type="transmembrane region" description="Helical" evidence="6">
    <location>
        <begin position="28"/>
        <end position="48"/>
    </location>
</feature>
<feature type="transmembrane region" description="Helical" evidence="6">
    <location>
        <begin position="60"/>
        <end position="77"/>
    </location>
</feature>
<dbReference type="RefSeq" id="WP_307249222.1">
    <property type="nucleotide sequence ID" value="NZ_JAUSQZ010000001.1"/>
</dbReference>
<feature type="transmembrane region" description="Helical" evidence="6">
    <location>
        <begin position="214"/>
        <end position="242"/>
    </location>
</feature>
<dbReference type="Pfam" id="PF02653">
    <property type="entry name" value="BPD_transp_2"/>
    <property type="match status" value="1"/>
</dbReference>
<dbReference type="EMBL" id="JAUSQZ010000001">
    <property type="protein sequence ID" value="MDP9830237.1"/>
    <property type="molecule type" value="Genomic_DNA"/>
</dbReference>
<keyword evidence="5 6" id="KW-0472">Membrane</keyword>
<feature type="transmembrane region" description="Helical" evidence="6">
    <location>
        <begin position="254"/>
        <end position="271"/>
    </location>
</feature>
<comment type="caution">
    <text evidence="7">The sequence shown here is derived from an EMBL/GenBank/DDBJ whole genome shotgun (WGS) entry which is preliminary data.</text>
</comment>